<keyword evidence="5" id="KW-0472">Membrane</keyword>
<keyword evidence="5" id="KW-0812">Transmembrane</keyword>
<dbReference type="PANTHER" id="PTHR13817:SF164">
    <property type="entry name" value="ZORMIN, ISOFORM J"/>
    <property type="match status" value="1"/>
</dbReference>
<dbReference type="Pfam" id="PF00041">
    <property type="entry name" value="fn3"/>
    <property type="match status" value="1"/>
</dbReference>
<dbReference type="GO" id="GO:0000272">
    <property type="term" value="P:polysaccharide catabolic process"/>
    <property type="evidence" value="ECO:0007669"/>
    <property type="project" value="UniProtKB-KW"/>
</dbReference>
<evidence type="ECO:0000313" key="8">
    <source>
        <dbReference type="Proteomes" id="UP000294947"/>
    </source>
</evidence>
<evidence type="ECO:0000313" key="7">
    <source>
        <dbReference type="EMBL" id="TDD50772.1"/>
    </source>
</evidence>
<dbReference type="RefSeq" id="WP_132485949.1">
    <property type="nucleotide sequence ID" value="NZ_SMKW01000019.1"/>
</dbReference>
<dbReference type="SUPFAM" id="SSF63825">
    <property type="entry name" value="YWTD domain"/>
    <property type="match status" value="1"/>
</dbReference>
<evidence type="ECO:0000256" key="1">
    <source>
        <dbReference type="ARBA" id="ARBA00022737"/>
    </source>
</evidence>
<dbReference type="SMART" id="SM00060">
    <property type="entry name" value="FN3"/>
    <property type="match status" value="2"/>
</dbReference>
<dbReference type="CDD" id="cd00063">
    <property type="entry name" value="FN3"/>
    <property type="match status" value="1"/>
</dbReference>
<proteinExistence type="predicted"/>
<keyword evidence="2" id="KW-0326">Glycosidase</keyword>
<keyword evidence="3" id="KW-0624">Polysaccharide degradation</keyword>
<evidence type="ECO:0000256" key="4">
    <source>
        <dbReference type="SAM" id="MobiDB-lite"/>
    </source>
</evidence>
<dbReference type="Proteomes" id="UP000294947">
    <property type="component" value="Unassembled WGS sequence"/>
</dbReference>
<protein>
    <submittedName>
        <fullName evidence="7">Fibronectin type III domain-containing protein</fullName>
    </submittedName>
</protein>
<reference evidence="7 8" key="1">
    <citation type="submission" date="2019-03" db="EMBL/GenBank/DDBJ databases">
        <title>Draft genome sequences of novel Actinobacteria.</title>
        <authorList>
            <person name="Sahin N."/>
            <person name="Ay H."/>
            <person name="Saygin H."/>
        </authorList>
    </citation>
    <scope>NUCLEOTIDE SEQUENCE [LARGE SCALE GENOMIC DNA]</scope>
    <source>
        <strain evidence="7 8">7K502</strain>
    </source>
</reference>
<dbReference type="OrthoDB" id="3405767at2"/>
<dbReference type="PROSITE" id="PS50853">
    <property type="entry name" value="FN3"/>
    <property type="match status" value="1"/>
</dbReference>
<keyword evidence="5" id="KW-1133">Transmembrane helix</keyword>
<dbReference type="InterPro" id="IPR050964">
    <property type="entry name" value="Striated_Muscle_Regulatory"/>
</dbReference>
<comment type="caution">
    <text evidence="7">The sequence shown here is derived from an EMBL/GenBank/DDBJ whole genome shotgun (WGS) entry which is preliminary data.</text>
</comment>
<keyword evidence="2" id="KW-0378">Hydrolase</keyword>
<sequence>MTDDSSGSKSPAWQRLRAVARGRAAIALLVAGCVGLVGLAVTGQASVPPGLQFVQVGHWVYNSASQSAFHVDGSTGQVDARASVPGAEQGSQVVQGERSGYVVERSRITEFSKSTLSVENSVAPPAAERPVVLEVAGGPYLVYRNAGRVARLGDPTATVPAGGPLSMPVATSDGTVWLHRIDTGSICQLSRDATRLACPAELPKGHGGALAVVGDRAVVIDTTADTLHTISGDGLGGSAEIGLKLPPTAQVANSAVDGRLAVVDPDRKQLHLIDTAGLEKNGPTARPVSVDLPKEGKIAGPVAASHVVMVVDETRHEVLTYDSKGQLKSSKKLPENGEPPRPALGEDDRIYVDTSDGSRVLVVDGEDGSAAEVSIDDAARNGTADEATTEDPPDSEPLVPGVLSDVVAAATPPGAPRNVKAVAGDGSATVTWGAAANNGARITRYRLSWSGGSTTVDGSASSATVSGLTNGKSYVITVTAENSAGRGSGASAKAVVPGRAAEAPKVTAKAGADGRVSVTWTEPERHGAELVHYLVSASGKGEREVSGQSAEFQGITGTTTITVRAVTRYGPSGSPVLKGNPGKQSVTVPSGPPTVEITGVRGDGNNRLIVSVNADAKGSSATCEARFMGFFPSSAPCDGPSEIVINNVTWFGTIKITATITTPLGQATDTWTGQPG</sequence>
<dbReference type="PANTHER" id="PTHR13817">
    <property type="entry name" value="TITIN"/>
    <property type="match status" value="1"/>
</dbReference>
<dbReference type="AlphaFoldDB" id="A0A4R4Z3Y3"/>
<keyword evidence="3" id="KW-0119">Carbohydrate metabolism</keyword>
<dbReference type="SUPFAM" id="SSF49265">
    <property type="entry name" value="Fibronectin type III"/>
    <property type="match status" value="1"/>
</dbReference>
<organism evidence="7 8">
    <name type="scientific">Saccharopolyspora elongata</name>
    <dbReference type="NCBI Taxonomy" id="2530387"/>
    <lineage>
        <taxon>Bacteria</taxon>
        <taxon>Bacillati</taxon>
        <taxon>Actinomycetota</taxon>
        <taxon>Actinomycetes</taxon>
        <taxon>Pseudonocardiales</taxon>
        <taxon>Pseudonocardiaceae</taxon>
        <taxon>Saccharopolyspora</taxon>
    </lineage>
</organism>
<accession>A0A4R4Z3Y3</accession>
<evidence type="ECO:0000256" key="2">
    <source>
        <dbReference type="ARBA" id="ARBA00023295"/>
    </source>
</evidence>
<dbReference type="InterPro" id="IPR013783">
    <property type="entry name" value="Ig-like_fold"/>
</dbReference>
<feature type="transmembrane region" description="Helical" evidence="5">
    <location>
        <begin position="24"/>
        <end position="43"/>
    </location>
</feature>
<gene>
    <name evidence="7" type="ORF">E1288_16410</name>
</gene>
<keyword evidence="8" id="KW-1185">Reference proteome</keyword>
<evidence type="ECO:0000256" key="3">
    <source>
        <dbReference type="ARBA" id="ARBA00023326"/>
    </source>
</evidence>
<feature type="domain" description="Fibronectin type-III" evidence="6">
    <location>
        <begin position="412"/>
        <end position="503"/>
    </location>
</feature>
<dbReference type="EMBL" id="SMKW01000019">
    <property type="protein sequence ID" value="TDD50772.1"/>
    <property type="molecule type" value="Genomic_DNA"/>
</dbReference>
<name>A0A4R4Z3Y3_9PSEU</name>
<dbReference type="InterPro" id="IPR003961">
    <property type="entry name" value="FN3_dom"/>
</dbReference>
<dbReference type="GO" id="GO:0016798">
    <property type="term" value="F:hydrolase activity, acting on glycosyl bonds"/>
    <property type="evidence" value="ECO:0007669"/>
    <property type="project" value="UniProtKB-KW"/>
</dbReference>
<evidence type="ECO:0000256" key="5">
    <source>
        <dbReference type="SAM" id="Phobius"/>
    </source>
</evidence>
<evidence type="ECO:0000259" key="6">
    <source>
        <dbReference type="PROSITE" id="PS50853"/>
    </source>
</evidence>
<keyword evidence="1" id="KW-0677">Repeat</keyword>
<dbReference type="Gene3D" id="2.60.40.10">
    <property type="entry name" value="Immunoglobulins"/>
    <property type="match status" value="2"/>
</dbReference>
<dbReference type="InterPro" id="IPR036116">
    <property type="entry name" value="FN3_sf"/>
</dbReference>
<feature type="region of interest" description="Disordered" evidence="4">
    <location>
        <begin position="365"/>
        <end position="398"/>
    </location>
</feature>
<feature type="region of interest" description="Disordered" evidence="4">
    <location>
        <begin position="321"/>
        <end position="351"/>
    </location>
</feature>